<evidence type="ECO:0000313" key="1">
    <source>
        <dbReference type="EMBL" id="CZT01244.1"/>
    </source>
</evidence>
<accession>A0A1E1KT78</accession>
<proteinExistence type="predicted"/>
<reference evidence="2" key="1">
    <citation type="submission" date="2016-03" db="EMBL/GenBank/DDBJ databases">
        <authorList>
            <person name="Guldener U."/>
        </authorList>
    </citation>
    <scope>NUCLEOTIDE SEQUENCE [LARGE SCALE GENOMIC DNA]</scope>
    <source>
        <strain evidence="2">04CH-RAC-A.6.1</strain>
    </source>
</reference>
<organism evidence="1 2">
    <name type="scientific">Rhynchosporium agropyri</name>
    <dbReference type="NCBI Taxonomy" id="914238"/>
    <lineage>
        <taxon>Eukaryota</taxon>
        <taxon>Fungi</taxon>
        <taxon>Dikarya</taxon>
        <taxon>Ascomycota</taxon>
        <taxon>Pezizomycotina</taxon>
        <taxon>Leotiomycetes</taxon>
        <taxon>Helotiales</taxon>
        <taxon>Ploettnerulaceae</taxon>
        <taxon>Rhynchosporium</taxon>
    </lineage>
</organism>
<protein>
    <submittedName>
        <fullName evidence="1">Uncharacterized protein</fullName>
    </submittedName>
</protein>
<dbReference type="Proteomes" id="UP000178912">
    <property type="component" value="Unassembled WGS sequence"/>
</dbReference>
<gene>
    <name evidence="1" type="ORF">RAG0_08981</name>
</gene>
<evidence type="ECO:0000313" key="2">
    <source>
        <dbReference type="Proteomes" id="UP000178912"/>
    </source>
</evidence>
<dbReference type="AlphaFoldDB" id="A0A1E1KT78"/>
<sequence>MAIRLFDRSSGRSGGGDYTRFRNTADCWTSKGGVIKKGKSNGRFVRFVRRMKLRLGLKERVKRTEVDEVDNEHNVSPSYSHLEVKKLTYISQEMYH</sequence>
<name>A0A1E1KT78_9HELO</name>
<keyword evidence="2" id="KW-1185">Reference proteome</keyword>
<dbReference type="EMBL" id="FJUX01000050">
    <property type="protein sequence ID" value="CZT01244.1"/>
    <property type="molecule type" value="Genomic_DNA"/>
</dbReference>